<reference evidence="1" key="1">
    <citation type="submission" date="2022-07" db="EMBL/GenBank/DDBJ databases">
        <title>Phylogenomic reconstructions and comparative analyses of Kickxellomycotina fungi.</title>
        <authorList>
            <person name="Reynolds N.K."/>
            <person name="Stajich J.E."/>
            <person name="Barry K."/>
            <person name="Grigoriev I.V."/>
            <person name="Crous P."/>
            <person name="Smith M.E."/>
        </authorList>
    </citation>
    <scope>NUCLEOTIDE SEQUENCE</scope>
    <source>
        <strain evidence="1">BCRC 34780</strain>
    </source>
</reference>
<dbReference type="Proteomes" id="UP001140087">
    <property type="component" value="Unassembled WGS sequence"/>
</dbReference>
<dbReference type="EMBL" id="JANBUN010002077">
    <property type="protein sequence ID" value="KAJ2795731.1"/>
    <property type="molecule type" value="Genomic_DNA"/>
</dbReference>
<name>A0ACC1KVJ1_9FUNG</name>
<organism evidence="1 2">
    <name type="scientific">Coemansia helicoidea</name>
    <dbReference type="NCBI Taxonomy" id="1286919"/>
    <lineage>
        <taxon>Eukaryota</taxon>
        <taxon>Fungi</taxon>
        <taxon>Fungi incertae sedis</taxon>
        <taxon>Zoopagomycota</taxon>
        <taxon>Kickxellomycotina</taxon>
        <taxon>Kickxellomycetes</taxon>
        <taxon>Kickxellales</taxon>
        <taxon>Kickxellaceae</taxon>
        <taxon>Coemansia</taxon>
    </lineage>
</organism>
<accession>A0ACC1KVJ1</accession>
<comment type="caution">
    <text evidence="1">The sequence shown here is derived from an EMBL/GenBank/DDBJ whole genome shotgun (WGS) entry which is preliminary data.</text>
</comment>
<sequence>MPATTAEIPTLDAGDDHNICVFCATRDGKDAAFAEAATELGREVVRAGYGLVYGGSVLGMMGRVAVAARDSGGDVLAVMMEYLLEREGWDVKVGRTQFVTSIQECRDVMNARSRGFVVLPGGIGTFAEIIQALDWAFFFERPKPVVVVNTGGFYDPLRALINSVFEQELIESWKKNTVIFCDSPAEAVAAIARHDNARLPAAAAALSSSSSL</sequence>
<evidence type="ECO:0000313" key="1">
    <source>
        <dbReference type="EMBL" id="KAJ2795731.1"/>
    </source>
</evidence>
<proteinExistence type="predicted"/>
<gene>
    <name evidence="1" type="ORF">H4R21_004993</name>
</gene>
<evidence type="ECO:0000313" key="2">
    <source>
        <dbReference type="Proteomes" id="UP001140087"/>
    </source>
</evidence>
<protein>
    <submittedName>
        <fullName evidence="1">Uncharacterized protein</fullName>
    </submittedName>
</protein>
<keyword evidence="2" id="KW-1185">Reference proteome</keyword>